<dbReference type="Proteomes" id="UP000219514">
    <property type="component" value="Unassembled WGS sequence"/>
</dbReference>
<dbReference type="RefSeq" id="WP_245854022.1">
    <property type="nucleotide sequence ID" value="NZ_JACHXB010000005.1"/>
</dbReference>
<dbReference type="EMBL" id="OBDO01000010">
    <property type="protein sequence ID" value="SNX98409.1"/>
    <property type="molecule type" value="Genomic_DNA"/>
</dbReference>
<feature type="chain" id="PRO_5039253745" evidence="1">
    <location>
        <begin position="26"/>
        <end position="365"/>
    </location>
</feature>
<dbReference type="InterPro" id="IPR015943">
    <property type="entry name" value="WD40/YVTN_repeat-like_dom_sf"/>
</dbReference>
<dbReference type="AlphaFoldDB" id="A0A285EH14"/>
<evidence type="ECO:0000313" key="3">
    <source>
        <dbReference type="EMBL" id="SNX98409.1"/>
    </source>
</evidence>
<sequence>MWLWTAATLALVVVAALLWRGSDAAATESTTAGPAGVPPGTPAGAVSAAWTSATTTADGAARVSVHGGRVVVGDEHGVRALDAGTGEEAWRYHRANAVLCDWTLASGRVVAAFRTEDRCDEAVALVADTGVRAWTRNVDLRADMTLHGTDGIVLASSPTGVVTLDPVGDNTRWRQAPTEDCRLLDADVGAAGVVVVQRCADALQLRLFDGYAGSATWTRDLAGETATLAGVDRAVVVAEDDGVHLYAAADGTPLGAPVRDAAEGTVLAQGVGDAVLVLAGGTLTALDQETGEPRWETPATGLPTGAAAPGTAVPVADHGAVVVRDLATGTELGRSDVAGLRGGGLTTVIGPVVVLQLPDRVIAFR</sequence>
<dbReference type="InterPro" id="IPR002372">
    <property type="entry name" value="PQQ_rpt_dom"/>
</dbReference>
<feature type="domain" description="Pyrrolo-quinoline quinone repeat" evidence="2">
    <location>
        <begin position="161"/>
        <end position="308"/>
    </location>
</feature>
<feature type="signal peptide" evidence="1">
    <location>
        <begin position="1"/>
        <end position="25"/>
    </location>
</feature>
<evidence type="ECO:0000259" key="2">
    <source>
        <dbReference type="Pfam" id="PF13360"/>
    </source>
</evidence>
<feature type="domain" description="Pyrrolo-quinoline quinone repeat" evidence="2">
    <location>
        <begin position="49"/>
        <end position="140"/>
    </location>
</feature>
<dbReference type="SMART" id="SM00564">
    <property type="entry name" value="PQQ"/>
    <property type="match status" value="2"/>
</dbReference>
<protein>
    <submittedName>
        <fullName evidence="3">Outer membrane protein assembly factor BamB, contains PQQ-like beta-propeller repeat</fullName>
    </submittedName>
</protein>
<dbReference type="InterPro" id="IPR018391">
    <property type="entry name" value="PQQ_b-propeller_rpt"/>
</dbReference>
<dbReference type="InterPro" id="IPR011047">
    <property type="entry name" value="Quinoprotein_ADH-like_sf"/>
</dbReference>
<keyword evidence="1" id="KW-0732">Signal</keyword>
<evidence type="ECO:0000313" key="4">
    <source>
        <dbReference type="Proteomes" id="UP000219514"/>
    </source>
</evidence>
<proteinExistence type="predicted"/>
<name>A0A285EH14_9ACTN</name>
<dbReference type="Gene3D" id="2.130.10.10">
    <property type="entry name" value="YVTN repeat-like/Quinoprotein amine dehydrogenase"/>
    <property type="match status" value="1"/>
</dbReference>
<dbReference type="PANTHER" id="PTHR34512:SF30">
    <property type="entry name" value="OUTER MEMBRANE PROTEIN ASSEMBLY FACTOR BAMB"/>
    <property type="match status" value="1"/>
</dbReference>
<organism evidence="3 4">
    <name type="scientific">Geodermatophilus sabuli</name>
    <dbReference type="NCBI Taxonomy" id="1564158"/>
    <lineage>
        <taxon>Bacteria</taxon>
        <taxon>Bacillati</taxon>
        <taxon>Actinomycetota</taxon>
        <taxon>Actinomycetes</taxon>
        <taxon>Geodermatophilales</taxon>
        <taxon>Geodermatophilaceae</taxon>
        <taxon>Geodermatophilus</taxon>
    </lineage>
</organism>
<dbReference type="Pfam" id="PF13360">
    <property type="entry name" value="PQQ_2"/>
    <property type="match status" value="2"/>
</dbReference>
<dbReference type="PANTHER" id="PTHR34512">
    <property type="entry name" value="CELL SURFACE PROTEIN"/>
    <property type="match status" value="1"/>
</dbReference>
<keyword evidence="4" id="KW-1185">Reference proteome</keyword>
<evidence type="ECO:0000256" key="1">
    <source>
        <dbReference type="SAM" id="SignalP"/>
    </source>
</evidence>
<reference evidence="3 4" key="1">
    <citation type="submission" date="2017-09" db="EMBL/GenBank/DDBJ databases">
        <authorList>
            <person name="Ehlers B."/>
            <person name="Leendertz F.H."/>
        </authorList>
    </citation>
    <scope>NUCLEOTIDE SEQUENCE [LARGE SCALE GENOMIC DNA]</scope>
    <source>
        <strain evidence="3 4">DSM 46844</strain>
    </source>
</reference>
<accession>A0A285EH14</accession>
<dbReference type="SUPFAM" id="SSF50998">
    <property type="entry name" value="Quinoprotein alcohol dehydrogenase-like"/>
    <property type="match status" value="1"/>
</dbReference>
<gene>
    <name evidence="3" type="ORF">SAMN06893097_110193</name>
</gene>